<keyword evidence="1" id="KW-0472">Membrane</keyword>
<gene>
    <name evidence="2" type="ORF">BW47_09730</name>
</gene>
<dbReference type="EMBL" id="CP007389">
    <property type="protein sequence ID" value="APT74958.1"/>
    <property type="molecule type" value="Genomic_DNA"/>
</dbReference>
<dbReference type="RefSeq" id="WP_012058045.1">
    <property type="nucleotide sequence ID" value="NZ_CP007389.1"/>
</dbReference>
<sequence>MKKFINITLIFVLFVIIFFIISPYIFKYIPYSKESLQKDIDFLIKQLKTHYIEEFPLFGVQVSKKMNVSEFYVFFDFKIF</sequence>
<accession>A0ABN4UXT9</accession>
<keyword evidence="1" id="KW-1133">Transmembrane helix</keyword>
<organism evidence="2 3">
    <name type="scientific">Thermosipho melanesiensis</name>
    <dbReference type="NCBI Taxonomy" id="46541"/>
    <lineage>
        <taxon>Bacteria</taxon>
        <taxon>Thermotogati</taxon>
        <taxon>Thermotogota</taxon>
        <taxon>Thermotogae</taxon>
        <taxon>Thermotogales</taxon>
        <taxon>Fervidobacteriaceae</taxon>
        <taxon>Thermosipho</taxon>
    </lineage>
</organism>
<evidence type="ECO:0000256" key="1">
    <source>
        <dbReference type="SAM" id="Phobius"/>
    </source>
</evidence>
<dbReference type="Proteomes" id="UP000185490">
    <property type="component" value="Chromosome"/>
</dbReference>
<evidence type="ECO:0000313" key="3">
    <source>
        <dbReference type="Proteomes" id="UP000185490"/>
    </source>
</evidence>
<evidence type="ECO:0000313" key="2">
    <source>
        <dbReference type="EMBL" id="APT74958.1"/>
    </source>
</evidence>
<reference evidence="2 3" key="1">
    <citation type="submission" date="2014-02" db="EMBL/GenBank/DDBJ databases">
        <title>Diversity of Thermotogales isolates from hydrothermal vents.</title>
        <authorList>
            <person name="Haverkamp T.H.A."/>
            <person name="Lossouarn J."/>
            <person name="Geslin C."/>
            <person name="Nesbo C.L."/>
        </authorList>
    </citation>
    <scope>NUCLEOTIDE SEQUENCE [LARGE SCALE GENOMIC DNA]</scope>
    <source>
        <strain evidence="2 3">431</strain>
    </source>
</reference>
<name>A0ABN4UXT9_9BACT</name>
<keyword evidence="3" id="KW-1185">Reference proteome</keyword>
<proteinExistence type="predicted"/>
<keyword evidence="1" id="KW-0812">Transmembrane</keyword>
<feature type="transmembrane region" description="Helical" evidence="1">
    <location>
        <begin position="7"/>
        <end position="26"/>
    </location>
</feature>
<protein>
    <submittedName>
        <fullName evidence="2">Uncharacterized protein</fullName>
    </submittedName>
</protein>